<proteinExistence type="predicted"/>
<evidence type="ECO:0000256" key="1">
    <source>
        <dbReference type="SAM" id="SignalP"/>
    </source>
</evidence>
<organism evidence="2 3">
    <name type="scientific">Sphingobium chlorophenolicum</name>
    <dbReference type="NCBI Taxonomy" id="46429"/>
    <lineage>
        <taxon>Bacteria</taxon>
        <taxon>Pseudomonadati</taxon>
        <taxon>Pseudomonadota</taxon>
        <taxon>Alphaproteobacteria</taxon>
        <taxon>Sphingomonadales</taxon>
        <taxon>Sphingomonadaceae</taxon>
        <taxon>Sphingobium</taxon>
    </lineage>
</organism>
<evidence type="ECO:0000313" key="2">
    <source>
        <dbReference type="EMBL" id="KEQ55094.1"/>
    </source>
</evidence>
<gene>
    <name evidence="2" type="ORF">BV95_00643</name>
</gene>
<keyword evidence="1" id="KW-0732">Signal</keyword>
<accession>A0A081RIS1</accession>
<dbReference type="PATRIC" id="fig|46429.4.peg.628"/>
<protein>
    <submittedName>
        <fullName evidence="2">Uncharacterized protein</fullName>
    </submittedName>
</protein>
<dbReference type="eggNOG" id="ENOG502ZZ3K">
    <property type="taxonomic scope" value="Bacteria"/>
</dbReference>
<dbReference type="OrthoDB" id="7585917at2"/>
<name>A0A081RIS1_SPHCR</name>
<evidence type="ECO:0000313" key="3">
    <source>
        <dbReference type="Proteomes" id="UP000028411"/>
    </source>
</evidence>
<feature type="chain" id="PRO_5001763327" evidence="1">
    <location>
        <begin position="25"/>
        <end position="109"/>
    </location>
</feature>
<feature type="signal peptide" evidence="1">
    <location>
        <begin position="1"/>
        <end position="24"/>
    </location>
</feature>
<dbReference type="EMBL" id="JFHR01000003">
    <property type="protein sequence ID" value="KEQ55094.1"/>
    <property type="molecule type" value="Genomic_DNA"/>
</dbReference>
<dbReference type="AlphaFoldDB" id="A0A081RIS1"/>
<sequence>MKLKMIAALGLAAFSVALPSAASAQSSAPVLLAMASFAGSHAGTDAAREVEAKKARYRAHALHNGKCKDCADCPDCKDCDEAAKKVAADEERAGICDPAAHAKKAGAGA</sequence>
<dbReference type="Proteomes" id="UP000028411">
    <property type="component" value="Unassembled WGS sequence"/>
</dbReference>
<reference evidence="2 3" key="1">
    <citation type="submission" date="2014-02" db="EMBL/GenBank/DDBJ databases">
        <title>Whole genome sequence of Sphingobium chlorophenolicum NBRC 16172.</title>
        <authorList>
            <person name="Gan H.M."/>
            <person name="Gan H.Y."/>
            <person name="Chew T.H."/>
            <person name="Savka M.A."/>
        </authorList>
    </citation>
    <scope>NUCLEOTIDE SEQUENCE [LARGE SCALE GENOMIC DNA]</scope>
    <source>
        <strain evidence="2 3">NBRC 16172</strain>
    </source>
</reference>
<dbReference type="RefSeq" id="WP_037447279.1">
    <property type="nucleotide sequence ID" value="NZ_JFHR01000003.1"/>
</dbReference>
<comment type="caution">
    <text evidence="2">The sequence shown here is derived from an EMBL/GenBank/DDBJ whole genome shotgun (WGS) entry which is preliminary data.</text>
</comment>